<proteinExistence type="predicted"/>
<dbReference type="Proteomes" id="UP001151081">
    <property type="component" value="Unassembled WGS sequence"/>
</dbReference>
<dbReference type="EMBL" id="JAGTJJ010000050">
    <property type="protein sequence ID" value="MDC3987271.1"/>
    <property type="molecule type" value="Genomic_DNA"/>
</dbReference>
<dbReference type="EMBL" id="JAGTJJ010000017">
    <property type="protein sequence ID" value="MDC3983932.1"/>
    <property type="molecule type" value="Genomic_DNA"/>
</dbReference>
<dbReference type="RefSeq" id="WP_272427702.1">
    <property type="nucleotide sequence ID" value="NZ_JAGTJJ010000017.1"/>
</dbReference>
<evidence type="ECO:0000313" key="2">
    <source>
        <dbReference type="EMBL" id="MDC3987271.1"/>
    </source>
</evidence>
<gene>
    <name evidence="1" type="ORF">KEG57_25710</name>
    <name evidence="2" type="ORF">KEG57_42780</name>
</gene>
<name>A0A9X3XFX0_9BACT</name>
<accession>A0A9X3XFX0</accession>
<evidence type="ECO:0000313" key="3">
    <source>
        <dbReference type="Proteomes" id="UP001151081"/>
    </source>
</evidence>
<organism evidence="2 3">
    <name type="scientific">Polyangium jinanense</name>
    <dbReference type="NCBI Taxonomy" id="2829994"/>
    <lineage>
        <taxon>Bacteria</taxon>
        <taxon>Pseudomonadati</taxon>
        <taxon>Myxococcota</taxon>
        <taxon>Polyangia</taxon>
        <taxon>Polyangiales</taxon>
        <taxon>Polyangiaceae</taxon>
        <taxon>Polyangium</taxon>
    </lineage>
</organism>
<reference evidence="2 3" key="1">
    <citation type="submission" date="2021-04" db="EMBL/GenBank/DDBJ databases">
        <title>Genome analysis of Polyangium sp.</title>
        <authorList>
            <person name="Li Y."/>
            <person name="Wang J."/>
        </authorList>
    </citation>
    <scope>NUCLEOTIDE SEQUENCE [LARGE SCALE GENOMIC DNA]</scope>
    <source>
        <strain evidence="2 3">SDU14</strain>
    </source>
</reference>
<dbReference type="AlphaFoldDB" id="A0A9X3XFX0"/>
<sequence>MKMTPVQRETLTDGTVRLRGSSCAYLFTRPRPRATLVTITGRDVDELGDAPTAEVDAEIQRFGAPLLLFVDPSAATSVANAVADRWTSWFARRRSVLERVDILVSSRYLELTVAWSRHYSGAGDLIRIHNDPARFDVLLASAAPGAQRPAPSRFTEPAAPIQRTRAADGALALSSLGLTFGLSSPGDGALYTTIRGVDRGQLGGMPFDEIFARMPASGAPITLFVDTRGASAPAEIVRDSWSAWFSAARARLRRVFVLVDSGAVRFNVAMAKHGSNTDALVAIHTDPGDFARAAQSLLPGFVLPPV</sequence>
<evidence type="ECO:0000313" key="1">
    <source>
        <dbReference type="EMBL" id="MDC3983932.1"/>
    </source>
</evidence>
<keyword evidence="3" id="KW-1185">Reference proteome</keyword>
<protein>
    <submittedName>
        <fullName evidence="2">Uncharacterized protein</fullName>
    </submittedName>
</protein>
<comment type="caution">
    <text evidence="2">The sequence shown here is derived from an EMBL/GenBank/DDBJ whole genome shotgun (WGS) entry which is preliminary data.</text>
</comment>